<dbReference type="Proteomes" id="UP000276133">
    <property type="component" value="Unassembled WGS sequence"/>
</dbReference>
<dbReference type="AlphaFoldDB" id="A0A3M7PVP7"/>
<reference evidence="1 2" key="1">
    <citation type="journal article" date="2018" name="Sci. Rep.">
        <title>Genomic signatures of local adaptation to the degree of environmental predictability in rotifers.</title>
        <authorList>
            <person name="Franch-Gras L."/>
            <person name="Hahn C."/>
            <person name="Garcia-Roger E.M."/>
            <person name="Carmona M.J."/>
            <person name="Serra M."/>
            <person name="Gomez A."/>
        </authorList>
    </citation>
    <scope>NUCLEOTIDE SEQUENCE [LARGE SCALE GENOMIC DNA]</scope>
    <source>
        <strain evidence="1">HYR1</strain>
    </source>
</reference>
<evidence type="ECO:0000313" key="1">
    <source>
        <dbReference type="EMBL" id="RNA02835.1"/>
    </source>
</evidence>
<keyword evidence="2" id="KW-1185">Reference proteome</keyword>
<accession>A0A3M7PVP7</accession>
<name>A0A3M7PVP7_BRAPC</name>
<gene>
    <name evidence="1" type="ORF">BpHYR1_042716</name>
</gene>
<evidence type="ECO:0000313" key="2">
    <source>
        <dbReference type="Proteomes" id="UP000276133"/>
    </source>
</evidence>
<proteinExistence type="predicted"/>
<dbReference type="EMBL" id="REGN01008744">
    <property type="protein sequence ID" value="RNA02835.1"/>
    <property type="molecule type" value="Genomic_DNA"/>
</dbReference>
<comment type="caution">
    <text evidence="1">The sequence shown here is derived from an EMBL/GenBank/DDBJ whole genome shotgun (WGS) entry which is preliminary data.</text>
</comment>
<sequence length="60" mass="7038">MPVLFYCHTRQQNLVLIWHYPIINLSPFKCLTLGNKELSITVNNRLSGMRFEFFFSKSSG</sequence>
<protein>
    <submittedName>
        <fullName evidence="1">Uncharacterized protein</fullName>
    </submittedName>
</protein>
<organism evidence="1 2">
    <name type="scientific">Brachionus plicatilis</name>
    <name type="common">Marine rotifer</name>
    <name type="synonym">Brachionus muelleri</name>
    <dbReference type="NCBI Taxonomy" id="10195"/>
    <lineage>
        <taxon>Eukaryota</taxon>
        <taxon>Metazoa</taxon>
        <taxon>Spiralia</taxon>
        <taxon>Gnathifera</taxon>
        <taxon>Rotifera</taxon>
        <taxon>Eurotatoria</taxon>
        <taxon>Monogononta</taxon>
        <taxon>Pseudotrocha</taxon>
        <taxon>Ploima</taxon>
        <taxon>Brachionidae</taxon>
        <taxon>Brachionus</taxon>
    </lineage>
</organism>